<dbReference type="InterPro" id="IPR032675">
    <property type="entry name" value="LRR_dom_sf"/>
</dbReference>
<accession>A0A8T0P9P5</accession>
<evidence type="ECO:0000256" key="1">
    <source>
        <dbReference type="ARBA" id="ARBA00022737"/>
    </source>
</evidence>
<dbReference type="Gene3D" id="3.80.10.10">
    <property type="entry name" value="Ribonuclease Inhibitor"/>
    <property type="match status" value="2"/>
</dbReference>
<sequence>MAQITDVMDALAVFDAAHQELSWAYSGDFNDIPENLKSPAHKISEVLAEAGNKCVGRFIFSHDNTDEEGDTRSTSEAAIRGMDWLMRLKKVAYDMRAVARQELLEDCKIDDKPVRAWWLRCLPRDRITRCNPTIDIVAENLEELRKQCVDFGYTATGLPLDTKQPFDGGQEETPVTTDVLVGRDDDKVVRNNDDKRSVSPQEWPGLRENLDIWNNNNFDSLVHRIMRRVCFWMESRPSLDAWFSFPYCAFVFPKRKGHGTHDLLNQWCSLGITTRQRGESCILELLGNWLLLLKKPASNASSMSDADGSNIKAGGALGLPTGEQSTIAKGQIGKEVRGEGERKEEVDEEEDTFLPFDESSFNENMGGNRIKILISSIPDVDVTMEDFTHDFARYLLGDRLIIVDGRNGATPQLSCVNKSAYLALVSNLNAEQSEISSILPPKILALRFEDCREMELSDGAFAFAKYLRLLDLSGCSVKKLPGSIRHLKQLRYLKAPGIQDEVFPRPITGLHELRYLNLQGSCPLSDLTEAFMRFGNLLHLDLSGCSGLKELPKSVGRLWMLEHLDLSRSGIETLPDSFGWLKSLTHLHLAGCSGLKALPESFKSLPILWHLNLSGCSGLKGLEELYSRSLPRELRHLDLSGCWGLKKLSTSSPPKKLQHLDLSGCSRLKAVVSYMPLIELQHLDLSGCSGLEEVGAGMLRPKLRHLNLSGCSVLKPSIAFDLERLMELMFLDMSGCLRLQVPEDLVLAIRGRGGKASGPNDAKLVIDPEITVMNKLRGHFPEFNQPRFCS</sequence>
<reference evidence="4" key="1">
    <citation type="submission" date="2020-05" db="EMBL/GenBank/DDBJ databases">
        <title>WGS assembly of Panicum virgatum.</title>
        <authorList>
            <person name="Lovell J.T."/>
            <person name="Jenkins J."/>
            <person name="Shu S."/>
            <person name="Juenger T.E."/>
            <person name="Schmutz J."/>
        </authorList>
    </citation>
    <scope>NUCLEOTIDE SEQUENCE</scope>
    <source>
        <strain evidence="4">AP13</strain>
    </source>
</reference>
<feature type="domain" description="Disease resistance R13L4/SHOC-2-like LRR" evidence="3">
    <location>
        <begin position="535"/>
        <end position="734"/>
    </location>
</feature>
<feature type="compositionally biased region" description="Basic and acidic residues" evidence="2">
    <location>
        <begin position="332"/>
        <end position="345"/>
    </location>
</feature>
<dbReference type="SUPFAM" id="SSF52058">
    <property type="entry name" value="L domain-like"/>
    <property type="match status" value="1"/>
</dbReference>
<protein>
    <recommendedName>
        <fullName evidence="3">Disease resistance R13L4/SHOC-2-like LRR domain-containing protein</fullName>
    </recommendedName>
</protein>
<dbReference type="PANTHER" id="PTHR36766">
    <property type="entry name" value="PLANT BROAD-SPECTRUM MILDEW RESISTANCE PROTEIN RPW8"/>
    <property type="match status" value="1"/>
</dbReference>
<dbReference type="Proteomes" id="UP000823388">
    <property type="component" value="Chromosome 8N"/>
</dbReference>
<organism evidence="4 5">
    <name type="scientific">Panicum virgatum</name>
    <name type="common">Blackwell switchgrass</name>
    <dbReference type="NCBI Taxonomy" id="38727"/>
    <lineage>
        <taxon>Eukaryota</taxon>
        <taxon>Viridiplantae</taxon>
        <taxon>Streptophyta</taxon>
        <taxon>Embryophyta</taxon>
        <taxon>Tracheophyta</taxon>
        <taxon>Spermatophyta</taxon>
        <taxon>Magnoliopsida</taxon>
        <taxon>Liliopsida</taxon>
        <taxon>Poales</taxon>
        <taxon>Poaceae</taxon>
        <taxon>PACMAD clade</taxon>
        <taxon>Panicoideae</taxon>
        <taxon>Panicodae</taxon>
        <taxon>Paniceae</taxon>
        <taxon>Panicinae</taxon>
        <taxon>Panicum</taxon>
        <taxon>Panicum sect. Hiantes</taxon>
    </lineage>
</organism>
<dbReference type="InterPro" id="IPR055414">
    <property type="entry name" value="LRR_R13L4/SHOC2-like"/>
</dbReference>
<dbReference type="EMBL" id="CM029052">
    <property type="protein sequence ID" value="KAG2555966.1"/>
    <property type="molecule type" value="Genomic_DNA"/>
</dbReference>
<dbReference type="Pfam" id="PF23598">
    <property type="entry name" value="LRR_14"/>
    <property type="match status" value="1"/>
</dbReference>
<dbReference type="AlphaFoldDB" id="A0A8T0P9P5"/>
<evidence type="ECO:0000313" key="4">
    <source>
        <dbReference type="EMBL" id="KAG2555966.1"/>
    </source>
</evidence>
<name>A0A8T0P9P5_PANVG</name>
<evidence type="ECO:0000259" key="3">
    <source>
        <dbReference type="Pfam" id="PF23598"/>
    </source>
</evidence>
<keyword evidence="1" id="KW-0677">Repeat</keyword>
<comment type="caution">
    <text evidence="4">The sequence shown here is derived from an EMBL/GenBank/DDBJ whole genome shotgun (WGS) entry which is preliminary data.</text>
</comment>
<evidence type="ECO:0000313" key="5">
    <source>
        <dbReference type="Proteomes" id="UP000823388"/>
    </source>
</evidence>
<proteinExistence type="predicted"/>
<gene>
    <name evidence="4" type="ORF">PVAP13_8NG047900</name>
</gene>
<evidence type="ECO:0000256" key="2">
    <source>
        <dbReference type="SAM" id="MobiDB-lite"/>
    </source>
</evidence>
<feature type="region of interest" description="Disordered" evidence="2">
    <location>
        <begin position="328"/>
        <end position="360"/>
    </location>
</feature>
<keyword evidence="5" id="KW-1185">Reference proteome</keyword>
<dbReference type="PANTHER" id="PTHR36766:SF73">
    <property type="entry name" value="NB-ARC DOMAIN-CONTAINING PROTEIN"/>
    <property type="match status" value="1"/>
</dbReference>